<proteinExistence type="predicted"/>
<dbReference type="Proteomes" id="UP000594638">
    <property type="component" value="Unassembled WGS sequence"/>
</dbReference>
<dbReference type="PANTHER" id="PTHR48449">
    <property type="entry name" value="DUF1985 DOMAIN-CONTAINING PROTEIN"/>
    <property type="match status" value="1"/>
</dbReference>
<keyword evidence="4" id="KW-1185">Reference proteome</keyword>
<accession>A0A8S0Q1V5</accession>
<evidence type="ECO:0000259" key="2">
    <source>
        <dbReference type="Pfam" id="PF09331"/>
    </source>
</evidence>
<dbReference type="AlphaFoldDB" id="A0A8S0Q1V5"/>
<evidence type="ECO:0000256" key="1">
    <source>
        <dbReference type="SAM" id="MobiDB-lite"/>
    </source>
</evidence>
<feature type="domain" description="DUF1985" evidence="2">
    <location>
        <begin position="2"/>
        <end position="88"/>
    </location>
</feature>
<gene>
    <name evidence="3" type="ORF">OLEA9_A072564</name>
</gene>
<evidence type="ECO:0000313" key="4">
    <source>
        <dbReference type="Proteomes" id="UP000594638"/>
    </source>
</evidence>
<comment type="caution">
    <text evidence="3">The sequence shown here is derived from an EMBL/GenBank/DDBJ whole genome shotgun (WGS) entry which is preliminary data.</text>
</comment>
<protein>
    <recommendedName>
        <fullName evidence="2">DUF1985 domain-containing protein</fullName>
    </recommendedName>
</protein>
<dbReference type="PANTHER" id="PTHR48449:SF1">
    <property type="entry name" value="DUF1985 DOMAIN-CONTAINING PROTEIN"/>
    <property type="match status" value="1"/>
</dbReference>
<dbReference type="InterPro" id="IPR015410">
    <property type="entry name" value="DUF1985"/>
</dbReference>
<feature type="compositionally biased region" description="Acidic residues" evidence="1">
    <location>
        <begin position="246"/>
        <end position="272"/>
    </location>
</feature>
<organism evidence="3 4">
    <name type="scientific">Olea europaea subsp. europaea</name>
    <dbReference type="NCBI Taxonomy" id="158383"/>
    <lineage>
        <taxon>Eukaryota</taxon>
        <taxon>Viridiplantae</taxon>
        <taxon>Streptophyta</taxon>
        <taxon>Embryophyta</taxon>
        <taxon>Tracheophyta</taxon>
        <taxon>Spermatophyta</taxon>
        <taxon>Magnoliopsida</taxon>
        <taxon>eudicotyledons</taxon>
        <taxon>Gunneridae</taxon>
        <taxon>Pentapetalae</taxon>
        <taxon>asterids</taxon>
        <taxon>lamiids</taxon>
        <taxon>Lamiales</taxon>
        <taxon>Oleaceae</taxon>
        <taxon>Oleeae</taxon>
        <taxon>Olea</taxon>
    </lineage>
</organism>
<feature type="region of interest" description="Disordered" evidence="1">
    <location>
        <begin position="235"/>
        <end position="293"/>
    </location>
</feature>
<feature type="region of interest" description="Disordered" evidence="1">
    <location>
        <begin position="372"/>
        <end position="402"/>
    </location>
</feature>
<reference evidence="3 4" key="1">
    <citation type="submission" date="2019-12" db="EMBL/GenBank/DDBJ databases">
        <authorList>
            <person name="Alioto T."/>
            <person name="Alioto T."/>
            <person name="Gomez Garrido J."/>
        </authorList>
    </citation>
    <scope>NUCLEOTIDE SEQUENCE [LARGE SCALE GENOMIC DNA]</scope>
</reference>
<name>A0A8S0Q1V5_OLEEU</name>
<dbReference type="Pfam" id="PF09331">
    <property type="entry name" value="DUF1985"/>
    <property type="match status" value="1"/>
</dbReference>
<dbReference type="Gramene" id="OE9A072564T1">
    <property type="protein sequence ID" value="OE9A072564C1"/>
    <property type="gene ID" value="OE9A072564"/>
</dbReference>
<sequence>MNELWFNVHGHLMRFDLQEYAIVTGLRCGLFREGDDFNRLIERKKLKERYFKSDDKISLAQLQSTVARLSTTCTDSYKLGLVLIVLSVSIHRHYRWSTTWTSFFPTLGVELDIGDCCKGSGVALQENSKRPRGGRRKRLHARCMAFPLPCRFGHMRRFRRLGNASVSESVNECHDFFAGPHKSSHITLRMYATLRPIDAEAKQPYFSTLVPYDNPPVLVLDDIVRTVLAPQFHSLHTDSGIGGQSESDEQSGSDRDGDDSEDRDGDNNEDTGESSTPSVAPIPSPVRGSTTHTRLIRTSISSLTRGDVEELLLDQRILYEMQLRTVKLEIQQHVTFECTRLREFTTVLVAPPAPTIAPCSTGAIVEPNLSGSSLQDVHRRGTDPLPTPIEMGVDTGRSQPPDGAYSLPCTDEEELLVGTEDLPVFSTKGADIAPGPDAKHELWPTPIDDPQDGAATEPSQASGVSDAEFDGCNVTDGKGKFIACVTSVYVTSA</sequence>
<feature type="region of interest" description="Disordered" evidence="1">
    <location>
        <begin position="428"/>
        <end position="466"/>
    </location>
</feature>
<dbReference type="EMBL" id="CACTIH010000453">
    <property type="protein sequence ID" value="CAA2960856.1"/>
    <property type="molecule type" value="Genomic_DNA"/>
</dbReference>
<evidence type="ECO:0000313" key="3">
    <source>
        <dbReference type="EMBL" id="CAA2960856.1"/>
    </source>
</evidence>